<dbReference type="EMBL" id="CAJHJT010000023">
    <property type="protein sequence ID" value="CAD7001549.1"/>
    <property type="molecule type" value="Genomic_DNA"/>
</dbReference>
<proteinExistence type="predicted"/>
<accession>A0A811UQY1</accession>
<name>A0A811UQY1_CERCA</name>
<evidence type="ECO:0000313" key="1">
    <source>
        <dbReference type="EMBL" id="CAD7001549.1"/>
    </source>
</evidence>
<gene>
    <name evidence="1" type="ORF">CCAP1982_LOCUS10044</name>
</gene>
<comment type="caution">
    <text evidence="1">The sequence shown here is derived from an EMBL/GenBank/DDBJ whole genome shotgun (WGS) entry which is preliminary data.</text>
</comment>
<keyword evidence="2" id="KW-1185">Reference proteome</keyword>
<organism evidence="1 2">
    <name type="scientific">Ceratitis capitata</name>
    <name type="common">Mediterranean fruit fly</name>
    <name type="synonym">Tephritis capitata</name>
    <dbReference type="NCBI Taxonomy" id="7213"/>
    <lineage>
        <taxon>Eukaryota</taxon>
        <taxon>Metazoa</taxon>
        <taxon>Ecdysozoa</taxon>
        <taxon>Arthropoda</taxon>
        <taxon>Hexapoda</taxon>
        <taxon>Insecta</taxon>
        <taxon>Pterygota</taxon>
        <taxon>Neoptera</taxon>
        <taxon>Endopterygota</taxon>
        <taxon>Diptera</taxon>
        <taxon>Brachycera</taxon>
        <taxon>Muscomorpha</taxon>
        <taxon>Tephritoidea</taxon>
        <taxon>Tephritidae</taxon>
        <taxon>Ceratitis</taxon>
        <taxon>Ceratitis</taxon>
    </lineage>
</organism>
<sequence>MTSLGKRKNGQSHKASKKHTFDVLEVDEMEFPPLTQLEVNIQNEDQNRNFTKTEYSEFQKKFCTKNQVLLNKTLPNGQRTPPAILKPEYHKNKVSELEKIIYEL</sequence>
<dbReference type="Proteomes" id="UP000606786">
    <property type="component" value="Unassembled WGS sequence"/>
</dbReference>
<protein>
    <submittedName>
        <fullName evidence="1">(Mediterranean fruit fly) hypothetical protein</fullName>
    </submittedName>
</protein>
<reference evidence="1" key="1">
    <citation type="submission" date="2020-11" db="EMBL/GenBank/DDBJ databases">
        <authorList>
            <person name="Whitehead M."/>
        </authorList>
    </citation>
    <scope>NUCLEOTIDE SEQUENCE</scope>
    <source>
        <strain evidence="1">EGII</strain>
    </source>
</reference>
<evidence type="ECO:0000313" key="2">
    <source>
        <dbReference type="Proteomes" id="UP000606786"/>
    </source>
</evidence>
<dbReference type="AlphaFoldDB" id="A0A811UQY1"/>